<dbReference type="AlphaFoldDB" id="A0A0B2W513"/>
<evidence type="ECO:0000313" key="2">
    <source>
        <dbReference type="Proteomes" id="UP000031036"/>
    </source>
</evidence>
<sequence length="105" mass="12080">MHIRRQLTNKVTQLETDINYTLAIKSGIDTPPQDKAHTNFQRWVIPTTNCDCAAYKLLPYTVPYSIFKICSNVPCVNRMTALNNDSNNIKQIYWDNALGKYSPKQ</sequence>
<keyword evidence="2" id="KW-1185">Reference proteome</keyword>
<gene>
    <name evidence="1" type="ORF">Tcan_13587</name>
</gene>
<protein>
    <submittedName>
        <fullName evidence="1">Uncharacterized protein</fullName>
    </submittedName>
</protein>
<proteinExistence type="predicted"/>
<organism evidence="1 2">
    <name type="scientific">Toxocara canis</name>
    <name type="common">Canine roundworm</name>
    <dbReference type="NCBI Taxonomy" id="6265"/>
    <lineage>
        <taxon>Eukaryota</taxon>
        <taxon>Metazoa</taxon>
        <taxon>Ecdysozoa</taxon>
        <taxon>Nematoda</taxon>
        <taxon>Chromadorea</taxon>
        <taxon>Rhabditida</taxon>
        <taxon>Spirurina</taxon>
        <taxon>Ascaridomorpha</taxon>
        <taxon>Ascaridoidea</taxon>
        <taxon>Toxocaridae</taxon>
        <taxon>Toxocara</taxon>
    </lineage>
</organism>
<name>A0A0B2W513_TOXCA</name>
<reference evidence="1 2" key="1">
    <citation type="submission" date="2014-11" db="EMBL/GenBank/DDBJ databases">
        <title>Genetic blueprint of the zoonotic pathogen Toxocara canis.</title>
        <authorList>
            <person name="Zhu X.-Q."/>
            <person name="Korhonen P.K."/>
            <person name="Cai H."/>
            <person name="Young N.D."/>
            <person name="Nejsum P."/>
            <person name="von Samson-Himmelstjerna G."/>
            <person name="Boag P.R."/>
            <person name="Tan P."/>
            <person name="Li Q."/>
            <person name="Min J."/>
            <person name="Yang Y."/>
            <person name="Wang X."/>
            <person name="Fang X."/>
            <person name="Hall R.S."/>
            <person name="Hofmann A."/>
            <person name="Sternberg P.W."/>
            <person name="Jex A.R."/>
            <person name="Gasser R.B."/>
        </authorList>
    </citation>
    <scope>NUCLEOTIDE SEQUENCE [LARGE SCALE GENOMIC DNA]</scope>
    <source>
        <strain evidence="1">PN_DK_2014</strain>
    </source>
</reference>
<accession>A0A0B2W513</accession>
<dbReference type="Proteomes" id="UP000031036">
    <property type="component" value="Unassembled WGS sequence"/>
</dbReference>
<comment type="caution">
    <text evidence="1">The sequence shown here is derived from an EMBL/GenBank/DDBJ whole genome shotgun (WGS) entry which is preliminary data.</text>
</comment>
<dbReference type="EMBL" id="JPKZ01000252">
    <property type="protein sequence ID" value="KHN88355.1"/>
    <property type="molecule type" value="Genomic_DNA"/>
</dbReference>
<evidence type="ECO:0000313" key="1">
    <source>
        <dbReference type="EMBL" id="KHN88355.1"/>
    </source>
</evidence>